<dbReference type="GO" id="GO:0006508">
    <property type="term" value="P:proteolysis"/>
    <property type="evidence" value="ECO:0007669"/>
    <property type="project" value="UniProtKB-KW"/>
</dbReference>
<evidence type="ECO:0000313" key="3">
    <source>
        <dbReference type="EMBL" id="TKB45647.1"/>
    </source>
</evidence>
<dbReference type="Gene3D" id="2.40.70.10">
    <property type="entry name" value="Acid Proteases"/>
    <property type="match status" value="1"/>
</dbReference>
<feature type="compositionally biased region" description="Polar residues" evidence="1">
    <location>
        <begin position="46"/>
        <end position="58"/>
    </location>
</feature>
<evidence type="ECO:0000256" key="1">
    <source>
        <dbReference type="SAM" id="MobiDB-lite"/>
    </source>
</evidence>
<dbReference type="InterPro" id="IPR011969">
    <property type="entry name" value="Clan_AA_Asp_peptidase_C"/>
</dbReference>
<gene>
    <name evidence="3" type="ORF">E8M12_07720</name>
</gene>
<dbReference type="InterPro" id="IPR034122">
    <property type="entry name" value="Retropepsin-like_bacterial"/>
</dbReference>
<reference evidence="3 4" key="1">
    <citation type="submission" date="2019-04" db="EMBL/GenBank/DDBJ databases">
        <title>Thalassotalea guangxiensis sp. nov., isolated from sediment of the coastal wetland.</title>
        <authorList>
            <person name="Zheng S."/>
            <person name="Zhang D."/>
        </authorList>
    </citation>
    <scope>NUCLEOTIDE SEQUENCE [LARGE SCALE GENOMIC DNA]</scope>
    <source>
        <strain evidence="3 4">ZS-4</strain>
    </source>
</reference>
<keyword evidence="3" id="KW-0378">Hydrolase</keyword>
<feature type="chain" id="PRO_5020978386" evidence="2">
    <location>
        <begin position="27"/>
        <end position="414"/>
    </location>
</feature>
<dbReference type="InterPro" id="IPR021109">
    <property type="entry name" value="Peptidase_aspartic_dom_sf"/>
</dbReference>
<name>A0A4U1B5D6_9GAMM</name>
<evidence type="ECO:0000256" key="2">
    <source>
        <dbReference type="SAM" id="SignalP"/>
    </source>
</evidence>
<organism evidence="3 4">
    <name type="scientific">Thalassotalea mangrovi</name>
    <dbReference type="NCBI Taxonomy" id="2572245"/>
    <lineage>
        <taxon>Bacteria</taxon>
        <taxon>Pseudomonadati</taxon>
        <taxon>Pseudomonadota</taxon>
        <taxon>Gammaproteobacteria</taxon>
        <taxon>Alteromonadales</taxon>
        <taxon>Colwelliaceae</taxon>
        <taxon>Thalassotalea</taxon>
    </lineage>
</organism>
<dbReference type="Gene3D" id="1.25.40.10">
    <property type="entry name" value="Tetratricopeptide repeat domain"/>
    <property type="match status" value="1"/>
</dbReference>
<dbReference type="InterPro" id="IPR001969">
    <property type="entry name" value="Aspartic_peptidase_AS"/>
</dbReference>
<dbReference type="SUPFAM" id="SSF50630">
    <property type="entry name" value="Acid proteases"/>
    <property type="match status" value="1"/>
</dbReference>
<feature type="signal peptide" evidence="2">
    <location>
        <begin position="1"/>
        <end position="26"/>
    </location>
</feature>
<dbReference type="RefSeq" id="WP_136735512.1">
    <property type="nucleotide sequence ID" value="NZ_SWDB01000017.1"/>
</dbReference>
<dbReference type="NCBIfam" id="TIGR02281">
    <property type="entry name" value="clan_AA_DTGA"/>
    <property type="match status" value="1"/>
</dbReference>
<evidence type="ECO:0000313" key="4">
    <source>
        <dbReference type="Proteomes" id="UP000307999"/>
    </source>
</evidence>
<dbReference type="Pfam" id="PF13975">
    <property type="entry name" value="gag-asp_proteas"/>
    <property type="match status" value="1"/>
</dbReference>
<dbReference type="InterPro" id="IPR011990">
    <property type="entry name" value="TPR-like_helical_dom_sf"/>
</dbReference>
<dbReference type="Proteomes" id="UP000307999">
    <property type="component" value="Unassembled WGS sequence"/>
</dbReference>
<dbReference type="PROSITE" id="PS00141">
    <property type="entry name" value="ASP_PROTEASE"/>
    <property type="match status" value="1"/>
</dbReference>
<dbReference type="EMBL" id="SWDB01000017">
    <property type="protein sequence ID" value="TKB45647.1"/>
    <property type="molecule type" value="Genomic_DNA"/>
</dbReference>
<dbReference type="AlphaFoldDB" id="A0A4U1B5D6"/>
<dbReference type="GO" id="GO:0004190">
    <property type="term" value="F:aspartic-type endopeptidase activity"/>
    <property type="evidence" value="ECO:0007669"/>
    <property type="project" value="InterPro"/>
</dbReference>
<dbReference type="CDD" id="cd05483">
    <property type="entry name" value="retropepsin_like_bacteria"/>
    <property type="match status" value="1"/>
</dbReference>
<sequence length="414" mass="47499">MKTKFTFYLSMLLVLSVALNTYQFFAGISNSAESLTSFANTLTDTGQDKSAANRQTSDSGDDHETDNIRVSMVETPATQISGDDNVQLLVETGQQFFNVRQFDNAAELLNEIELLSEASATQLKSHWIAQAYQWMDQKQFTLISSMLDSFLAYSGNDEDWIVVKINYYEAIDKKQAAIFLYYELIRSSFDYEKEEMWLSQIHQIAEKQRRMFAHNGAWQEQIAFFEPLLMEEPNYPPYILALSQAFIQLQEFEIASSYLDNISHLTAYQGQVTKLKRQMHSSQSELQAIKLEKLNEHFLVNARINNQFRTNLMIDTGASITVLSESYFNALKQNGNIQVNRQLEINTAAGNQQAYSVIVDNFNIGEHQLENFEIVVMELPGFQHADGLLGMNFLKQFKFEIDQENSLLFLSEPR</sequence>
<accession>A0A4U1B5D6</accession>
<keyword evidence="2" id="KW-0732">Signal</keyword>
<protein>
    <submittedName>
        <fullName evidence="3">TIGR02281 family clan AA aspartic protease</fullName>
        <ecNumber evidence="3">3.4.23.-</ecNumber>
    </submittedName>
</protein>
<feature type="region of interest" description="Disordered" evidence="1">
    <location>
        <begin position="46"/>
        <end position="65"/>
    </location>
</feature>
<keyword evidence="4" id="KW-1185">Reference proteome</keyword>
<keyword evidence="3" id="KW-0645">Protease</keyword>
<comment type="caution">
    <text evidence="3">The sequence shown here is derived from an EMBL/GenBank/DDBJ whole genome shotgun (WGS) entry which is preliminary data.</text>
</comment>
<proteinExistence type="predicted"/>
<dbReference type="SUPFAM" id="SSF48452">
    <property type="entry name" value="TPR-like"/>
    <property type="match status" value="1"/>
</dbReference>
<dbReference type="OrthoDB" id="5697241at2"/>
<dbReference type="EC" id="3.4.23.-" evidence="3"/>